<dbReference type="PANTHER" id="PTHR38340">
    <property type="entry name" value="S-LAYER PROTEIN"/>
    <property type="match status" value="1"/>
</dbReference>
<dbReference type="EMBL" id="JAEQNC010000002">
    <property type="protein sequence ID" value="MBL0371049.1"/>
    <property type="molecule type" value="Genomic_DNA"/>
</dbReference>
<keyword evidence="4" id="KW-1185">Reference proteome</keyword>
<dbReference type="InterPro" id="IPR011049">
    <property type="entry name" value="Serralysin-like_metalloprot_C"/>
</dbReference>
<reference evidence="3" key="1">
    <citation type="submission" date="2021-01" db="EMBL/GenBank/DDBJ databases">
        <title>Rhizobium sp. strain KVB221 16S ribosomal RNA gene Genome sequencing and assembly.</title>
        <authorList>
            <person name="Kang M."/>
        </authorList>
    </citation>
    <scope>NUCLEOTIDE SEQUENCE</scope>
    <source>
        <strain evidence="3">KVB221</strain>
    </source>
</reference>
<proteinExistence type="predicted"/>
<comment type="subcellular location">
    <subcellularLocation>
        <location evidence="1">Secreted</location>
    </subcellularLocation>
</comment>
<dbReference type="RefSeq" id="WP_201653081.1">
    <property type="nucleotide sequence ID" value="NZ_JAEQNC010000002.1"/>
</dbReference>
<dbReference type="InterPro" id="IPR001343">
    <property type="entry name" value="Hemolysn_Ca-bd"/>
</dbReference>
<dbReference type="GO" id="GO:0005509">
    <property type="term" value="F:calcium ion binding"/>
    <property type="evidence" value="ECO:0007669"/>
    <property type="project" value="InterPro"/>
</dbReference>
<evidence type="ECO:0008006" key="5">
    <source>
        <dbReference type="Google" id="ProtNLM"/>
    </source>
</evidence>
<gene>
    <name evidence="3" type="ORF">JJB09_03325</name>
</gene>
<dbReference type="InterPro" id="IPR050557">
    <property type="entry name" value="RTX_toxin/Mannuronan_C5-epim"/>
</dbReference>
<evidence type="ECO:0000256" key="2">
    <source>
        <dbReference type="ARBA" id="ARBA00022525"/>
    </source>
</evidence>
<organism evidence="3 4">
    <name type="scientific">Rhizobium setariae</name>
    <dbReference type="NCBI Taxonomy" id="2801340"/>
    <lineage>
        <taxon>Bacteria</taxon>
        <taxon>Pseudomonadati</taxon>
        <taxon>Pseudomonadota</taxon>
        <taxon>Alphaproteobacteria</taxon>
        <taxon>Hyphomicrobiales</taxon>
        <taxon>Rhizobiaceae</taxon>
        <taxon>Rhizobium/Agrobacterium group</taxon>
        <taxon>Rhizobium</taxon>
    </lineage>
</organism>
<dbReference type="Proteomes" id="UP000633219">
    <property type="component" value="Unassembled WGS sequence"/>
</dbReference>
<sequence length="625" mass="67735">MSFIVYDDWSGNPASYNGFRMDVMTAVWGTSKQPYVDANNLPFIGIGFNMKTSFADFEIIARGVLGADYTTNLVKVLWNVAIDGAHPNDTTAKLQQRLNDVMDDNDIYRNFEFLDVRAMRGVLDALAVVPESTLNWMGTGIPVSEERAAVFSVAFEGADVQDILQQMLVYGDRFQAWFEMRYDTPNLSDLNAVARRETAMRRYVQSDTFELYNDPNNVDYAEAENVARGFQSQRNAILAYEQKYDPTAAVAKAAALGGAQLTGDIYNQLQPAIEAIVKEFKLAGTHLEEVLFVRRSDGAISGDGTVFDSSRNDDDLLIGDDRDNAIRGQQGADLVSGLAGNDMLNGGDGNDRIDGDHGNDLLNGASGNDILNGGNGNDTLAGGLGNDRLIGGAGNDRLEGGTGNDTYFLTPLSKSIPPAPTPNPSLVGGNNDDVIVEAANAGTDRVIIDMAGSFDIRNVERMQLTGNVNGQVSLVLNQFERITLSSKADDLTLTINKLQKDAIDIVTGAGADTVQIRLAPGIDPSQVLDHKGLTARFDFTDLTAADTIDLTALNIKKIVASDLDVTLDSGFYLMAPDAQIHLMRNGSEIKTYTNDTDSWFVVRLGDNTPYGPEFIGDIHKGNFDI</sequence>
<dbReference type="GO" id="GO:0005576">
    <property type="term" value="C:extracellular region"/>
    <property type="evidence" value="ECO:0007669"/>
    <property type="project" value="UniProtKB-SubCell"/>
</dbReference>
<dbReference type="SUPFAM" id="SSF51120">
    <property type="entry name" value="beta-Roll"/>
    <property type="match status" value="1"/>
</dbReference>
<keyword evidence="2" id="KW-0964">Secreted</keyword>
<evidence type="ECO:0000256" key="1">
    <source>
        <dbReference type="ARBA" id="ARBA00004613"/>
    </source>
</evidence>
<dbReference type="PRINTS" id="PR00313">
    <property type="entry name" value="CABNDNGRPT"/>
</dbReference>
<dbReference type="Gene3D" id="2.150.10.10">
    <property type="entry name" value="Serralysin-like metalloprotease, C-terminal"/>
    <property type="match status" value="2"/>
</dbReference>
<dbReference type="PANTHER" id="PTHR38340:SF1">
    <property type="entry name" value="S-LAYER PROTEIN"/>
    <property type="match status" value="1"/>
</dbReference>
<dbReference type="InterPro" id="IPR018511">
    <property type="entry name" value="Hemolysin-typ_Ca-bd_CS"/>
</dbReference>
<dbReference type="PROSITE" id="PS00330">
    <property type="entry name" value="HEMOLYSIN_CALCIUM"/>
    <property type="match status" value="3"/>
</dbReference>
<evidence type="ECO:0000313" key="4">
    <source>
        <dbReference type="Proteomes" id="UP000633219"/>
    </source>
</evidence>
<evidence type="ECO:0000313" key="3">
    <source>
        <dbReference type="EMBL" id="MBL0371049.1"/>
    </source>
</evidence>
<dbReference type="Pfam" id="PF00353">
    <property type="entry name" value="HemolysinCabind"/>
    <property type="match status" value="2"/>
</dbReference>
<dbReference type="AlphaFoldDB" id="A0A937CMK9"/>
<accession>A0A937CMK9</accession>
<protein>
    <recommendedName>
        <fullName evidence="5">Calcium-binding protein</fullName>
    </recommendedName>
</protein>
<comment type="caution">
    <text evidence="3">The sequence shown here is derived from an EMBL/GenBank/DDBJ whole genome shotgun (WGS) entry which is preliminary data.</text>
</comment>
<name>A0A937CMK9_9HYPH</name>